<dbReference type="RefSeq" id="WP_170020566.1">
    <property type="nucleotide sequence ID" value="NZ_JABCSC020000001.1"/>
</dbReference>
<proteinExistence type="predicted"/>
<comment type="caution">
    <text evidence="3">The sequence shown here is derived from an EMBL/GenBank/DDBJ whole genome shotgun (WGS) entry which is preliminary data.</text>
</comment>
<dbReference type="InterPro" id="IPR036217">
    <property type="entry name" value="MethylDNA_cys_MeTrfase_DNAb"/>
</dbReference>
<keyword evidence="4" id="KW-1185">Reference proteome</keyword>
<gene>
    <name evidence="3" type="ORF">HJ583_003640</name>
</gene>
<dbReference type="PANTHER" id="PTHR10815">
    <property type="entry name" value="METHYLATED-DNA--PROTEIN-CYSTEINE METHYLTRANSFERASE"/>
    <property type="match status" value="1"/>
</dbReference>
<organism evidence="3 4">
    <name type="scientific">Uliginosibacterium aquaticum</name>
    <dbReference type="NCBI Taxonomy" id="2731212"/>
    <lineage>
        <taxon>Bacteria</taxon>
        <taxon>Pseudomonadati</taxon>
        <taxon>Pseudomonadota</taxon>
        <taxon>Betaproteobacteria</taxon>
        <taxon>Rhodocyclales</taxon>
        <taxon>Zoogloeaceae</taxon>
        <taxon>Uliginosibacterium</taxon>
    </lineage>
</organism>
<dbReference type="Proteomes" id="UP000778523">
    <property type="component" value="Unassembled WGS sequence"/>
</dbReference>
<feature type="domain" description="Methylated-DNA-[protein]-cysteine S-methyltransferase DNA binding" evidence="2">
    <location>
        <begin position="74"/>
        <end position="155"/>
    </location>
</feature>
<dbReference type="CDD" id="cd06445">
    <property type="entry name" value="ATase"/>
    <property type="match status" value="1"/>
</dbReference>
<reference evidence="3 4" key="1">
    <citation type="submission" date="2020-06" db="EMBL/GenBank/DDBJ databases">
        <title>Draft genome of Uliginosibacterium sp. IMCC34675.</title>
        <authorList>
            <person name="Song J."/>
        </authorList>
    </citation>
    <scope>NUCLEOTIDE SEQUENCE [LARGE SCALE GENOMIC DNA]</scope>
    <source>
        <strain evidence="3 4">IMCC34675</strain>
    </source>
</reference>
<dbReference type="PANTHER" id="PTHR10815:SF13">
    <property type="entry name" value="METHYLATED-DNA--PROTEIN-CYSTEINE METHYLTRANSFERASE"/>
    <property type="match status" value="1"/>
</dbReference>
<evidence type="ECO:0000259" key="2">
    <source>
        <dbReference type="Pfam" id="PF01035"/>
    </source>
</evidence>
<dbReference type="NCBIfam" id="TIGR00589">
    <property type="entry name" value="ogt"/>
    <property type="match status" value="1"/>
</dbReference>
<evidence type="ECO:0000313" key="3">
    <source>
        <dbReference type="EMBL" id="NSL54110.1"/>
    </source>
</evidence>
<sequence>MTPLNAIARIPGCVLGLRQTANGTIEEIVFMPPETPLEIITNPVAESFCLQLEQYRQNPAQRFNLPILARGTIFQQRVWQSIRTIPAGQTLNYGEIAVRLGSAPRAVGQACGANPFPLVTPCHRVLGKSGMGGFSHATGGWLLDTKRWLLQHEGAL</sequence>
<dbReference type="InterPro" id="IPR036388">
    <property type="entry name" value="WH-like_DNA-bd_sf"/>
</dbReference>
<keyword evidence="1" id="KW-0227">DNA damage</keyword>
<accession>A0ABX2IC74</accession>
<dbReference type="Pfam" id="PF01035">
    <property type="entry name" value="DNA_binding_1"/>
    <property type="match status" value="1"/>
</dbReference>
<evidence type="ECO:0000313" key="4">
    <source>
        <dbReference type="Proteomes" id="UP000778523"/>
    </source>
</evidence>
<name>A0ABX2IC74_9RHOO</name>
<dbReference type="InterPro" id="IPR014048">
    <property type="entry name" value="MethylDNA_cys_MeTrfase_DNA-bd"/>
</dbReference>
<dbReference type="Gene3D" id="1.10.10.10">
    <property type="entry name" value="Winged helix-like DNA-binding domain superfamily/Winged helix DNA-binding domain"/>
    <property type="match status" value="1"/>
</dbReference>
<dbReference type="SUPFAM" id="SSF46767">
    <property type="entry name" value="Methylated DNA-protein cysteine methyltransferase, C-terminal domain"/>
    <property type="match status" value="1"/>
</dbReference>
<evidence type="ECO:0000256" key="1">
    <source>
        <dbReference type="ARBA" id="ARBA00022763"/>
    </source>
</evidence>
<dbReference type="EMBL" id="JABCSC020000001">
    <property type="protein sequence ID" value="NSL54110.1"/>
    <property type="molecule type" value="Genomic_DNA"/>
</dbReference>
<protein>
    <submittedName>
        <fullName evidence="3">Methylated-DNA--[protein]-cysteine S-methyltransferase</fullName>
    </submittedName>
</protein>